<evidence type="ECO:0000256" key="2">
    <source>
        <dbReference type="PIRSR" id="PIRSR601310-3"/>
    </source>
</evidence>
<evidence type="ECO:0000259" key="4">
    <source>
        <dbReference type="PROSITE" id="PS51084"/>
    </source>
</evidence>
<dbReference type="EMBL" id="PYWC01000039">
    <property type="protein sequence ID" value="PWW76032.1"/>
    <property type="molecule type" value="Genomic_DNA"/>
</dbReference>
<sequence>TNTPIMSSEGEPCPFCLIATSYPPSAPPYLPPPPATPPFPATHILLSAPHALAFLDIMPQSPAHLLLIPRSHHETLHTLPPSLNVAVTAWLPLLACAATKVAGVSDFNVILNNGVSAGQVVGHVHWHLVPRAGREERERMEKGERREWWGVGNEEEGWGRERGLKGVRGDLSDEEGERIAGLIRE</sequence>
<feature type="active site" description="Tele-AMP-histidine intermediate" evidence="1">
    <location>
        <position position="125"/>
    </location>
</feature>
<dbReference type="Pfam" id="PF01230">
    <property type="entry name" value="HIT"/>
    <property type="match status" value="1"/>
</dbReference>
<dbReference type="InterPro" id="IPR011146">
    <property type="entry name" value="HIT-like"/>
</dbReference>
<dbReference type="PANTHER" id="PTHR46648:SF2">
    <property type="entry name" value="HIT DOMAIN-CONTAINING PROTEIN"/>
    <property type="match status" value="1"/>
</dbReference>
<dbReference type="Proteomes" id="UP000246991">
    <property type="component" value="Unassembled WGS sequence"/>
</dbReference>
<reference evidence="5 6" key="1">
    <citation type="submission" date="2018-03" db="EMBL/GenBank/DDBJ databases">
        <title>Genomes of Pezizomycetes fungi and the evolution of truffles.</title>
        <authorList>
            <person name="Murat C."/>
            <person name="Payen T."/>
            <person name="Noel B."/>
            <person name="Kuo A."/>
            <person name="Martin F.M."/>
        </authorList>
    </citation>
    <scope>NUCLEOTIDE SEQUENCE [LARGE SCALE GENOMIC DNA]</scope>
    <source>
        <strain evidence="5">091103-1</strain>
    </source>
</reference>
<evidence type="ECO:0000313" key="6">
    <source>
        <dbReference type="Proteomes" id="UP000246991"/>
    </source>
</evidence>
<evidence type="ECO:0000256" key="3">
    <source>
        <dbReference type="PROSITE-ProRule" id="PRU00464"/>
    </source>
</evidence>
<organism evidence="5 6">
    <name type="scientific">Tuber magnatum</name>
    <name type="common">white Piedmont truffle</name>
    <dbReference type="NCBI Taxonomy" id="42249"/>
    <lineage>
        <taxon>Eukaryota</taxon>
        <taxon>Fungi</taxon>
        <taxon>Dikarya</taxon>
        <taxon>Ascomycota</taxon>
        <taxon>Pezizomycotina</taxon>
        <taxon>Pezizomycetes</taxon>
        <taxon>Pezizales</taxon>
        <taxon>Tuberaceae</taxon>
        <taxon>Tuber</taxon>
    </lineage>
</organism>
<feature type="non-terminal residue" evidence="5">
    <location>
        <position position="185"/>
    </location>
</feature>
<dbReference type="AlphaFoldDB" id="A0A317SNK4"/>
<dbReference type="InterPro" id="IPR036265">
    <property type="entry name" value="HIT-like_sf"/>
</dbReference>
<feature type="domain" description="HIT" evidence="4">
    <location>
        <begin position="30"/>
        <end position="139"/>
    </location>
</feature>
<feature type="non-terminal residue" evidence="5">
    <location>
        <position position="1"/>
    </location>
</feature>
<evidence type="ECO:0000313" key="5">
    <source>
        <dbReference type="EMBL" id="PWW76032.1"/>
    </source>
</evidence>
<dbReference type="InterPro" id="IPR001310">
    <property type="entry name" value="Histidine_triad_HIT"/>
</dbReference>
<dbReference type="SUPFAM" id="SSF54197">
    <property type="entry name" value="HIT-like"/>
    <property type="match status" value="1"/>
</dbReference>
<dbReference type="OrthoDB" id="1915375at2759"/>
<dbReference type="GO" id="GO:0009117">
    <property type="term" value="P:nucleotide metabolic process"/>
    <property type="evidence" value="ECO:0007669"/>
    <property type="project" value="TreeGrafter"/>
</dbReference>
<keyword evidence="6" id="KW-1185">Reference proteome</keyword>
<dbReference type="PRINTS" id="PR00332">
    <property type="entry name" value="HISTRIAD"/>
</dbReference>
<dbReference type="PROSITE" id="PS51084">
    <property type="entry name" value="HIT_2"/>
    <property type="match status" value="1"/>
</dbReference>
<feature type="short sequence motif" description="Histidine triad motif" evidence="2 3">
    <location>
        <begin position="123"/>
        <end position="127"/>
    </location>
</feature>
<name>A0A317SNK4_9PEZI</name>
<dbReference type="GO" id="GO:0003824">
    <property type="term" value="F:catalytic activity"/>
    <property type="evidence" value="ECO:0007669"/>
    <property type="project" value="InterPro"/>
</dbReference>
<accession>A0A317SNK4</accession>
<comment type="caution">
    <text evidence="5">The sequence shown here is derived from an EMBL/GenBank/DDBJ whole genome shotgun (WGS) entry which is preliminary data.</text>
</comment>
<protein>
    <submittedName>
        <fullName evidence="5">HIT-like protein</fullName>
    </submittedName>
</protein>
<evidence type="ECO:0000256" key="1">
    <source>
        <dbReference type="PIRSR" id="PIRSR601310-1"/>
    </source>
</evidence>
<proteinExistence type="predicted"/>
<dbReference type="PANTHER" id="PTHR46648">
    <property type="entry name" value="HIT FAMILY PROTEIN 1"/>
    <property type="match status" value="1"/>
</dbReference>
<gene>
    <name evidence="5" type="ORF">C7212DRAFT_34473</name>
</gene>
<dbReference type="Gene3D" id="3.30.428.10">
    <property type="entry name" value="HIT-like"/>
    <property type="match status" value="1"/>
</dbReference>
<dbReference type="STRING" id="42249.A0A317SNK4"/>